<evidence type="ECO:0000256" key="3">
    <source>
        <dbReference type="ARBA" id="ARBA00022824"/>
    </source>
</evidence>
<dbReference type="PANTHER" id="PTHR31394">
    <property type="entry name" value="TRANSMEMBRANE PROTEIN 199"/>
    <property type="match status" value="1"/>
</dbReference>
<evidence type="ECO:0000313" key="9">
    <source>
        <dbReference type="Proteomes" id="UP001375240"/>
    </source>
</evidence>
<feature type="region of interest" description="Disordered" evidence="6">
    <location>
        <begin position="181"/>
        <end position="205"/>
    </location>
</feature>
<evidence type="ECO:0008006" key="10">
    <source>
        <dbReference type="Google" id="ProtNLM"/>
    </source>
</evidence>
<evidence type="ECO:0000256" key="2">
    <source>
        <dbReference type="ARBA" id="ARBA00022692"/>
    </source>
</evidence>
<dbReference type="PANTHER" id="PTHR31394:SF1">
    <property type="entry name" value="TRANSMEMBRANE PROTEIN 199"/>
    <property type="match status" value="1"/>
</dbReference>
<dbReference type="GO" id="GO:0070072">
    <property type="term" value="P:vacuolar proton-transporting V-type ATPase complex assembly"/>
    <property type="evidence" value="ECO:0007669"/>
    <property type="project" value="InterPro"/>
</dbReference>
<dbReference type="GO" id="GO:0005789">
    <property type="term" value="C:endoplasmic reticulum membrane"/>
    <property type="evidence" value="ECO:0007669"/>
    <property type="project" value="UniProtKB-SubCell"/>
</dbReference>
<protein>
    <recommendedName>
        <fullName evidence="10">Vacuolar ATPase assembly integral membrane protein VPH2</fullName>
    </recommendedName>
</protein>
<dbReference type="Pfam" id="PF11712">
    <property type="entry name" value="Vma12"/>
    <property type="match status" value="1"/>
</dbReference>
<comment type="caution">
    <text evidence="8">The sequence shown here is derived from an EMBL/GenBank/DDBJ whole genome shotgun (WGS) entry which is preliminary data.</text>
</comment>
<comment type="subcellular location">
    <subcellularLocation>
        <location evidence="1">Endoplasmic reticulum membrane</location>
        <topology evidence="1">Multi-pass membrane protein</topology>
    </subcellularLocation>
</comment>
<evidence type="ECO:0000256" key="1">
    <source>
        <dbReference type="ARBA" id="ARBA00004477"/>
    </source>
</evidence>
<dbReference type="Proteomes" id="UP001375240">
    <property type="component" value="Unassembled WGS sequence"/>
</dbReference>
<accession>A0AAV9UTD9</accession>
<evidence type="ECO:0000256" key="7">
    <source>
        <dbReference type="SAM" id="Phobius"/>
    </source>
</evidence>
<evidence type="ECO:0000256" key="4">
    <source>
        <dbReference type="ARBA" id="ARBA00022989"/>
    </source>
</evidence>
<reference evidence="8 9" key="1">
    <citation type="submission" date="2019-10" db="EMBL/GenBank/DDBJ databases">
        <authorList>
            <person name="Palmer J.M."/>
        </authorList>
    </citation>
    <scope>NUCLEOTIDE SEQUENCE [LARGE SCALE GENOMIC DNA]</scope>
    <source>
        <strain evidence="8 9">TWF696</strain>
    </source>
</reference>
<keyword evidence="2 7" id="KW-0812">Transmembrane</keyword>
<evidence type="ECO:0000313" key="8">
    <source>
        <dbReference type="EMBL" id="KAK6347010.1"/>
    </source>
</evidence>
<dbReference type="InterPro" id="IPR021013">
    <property type="entry name" value="ATPase_Vma12"/>
</dbReference>
<proteinExistence type="predicted"/>
<keyword evidence="9" id="KW-1185">Reference proteome</keyword>
<dbReference type="AlphaFoldDB" id="A0AAV9UTD9"/>
<feature type="transmembrane region" description="Helical" evidence="7">
    <location>
        <begin position="116"/>
        <end position="135"/>
    </location>
</feature>
<keyword evidence="3" id="KW-0256">Endoplasmic reticulum</keyword>
<evidence type="ECO:0000256" key="6">
    <source>
        <dbReference type="SAM" id="MobiDB-lite"/>
    </source>
</evidence>
<keyword evidence="4 7" id="KW-1133">Transmembrane helix</keyword>
<sequence length="205" mass="22293">MVLISLTAAARGALPAHATDCPAFDHADAAAAARELGAQQQTRSSSYRLDVLLRGSEIYIPARPAKPTPSPGYLALMESLRHEYEEREYAAMLSGNGPDKDTIQSSAKEISDQISVVLNIFFSSIFTGLAIWYATSNLATYRHREPLRAGASILVAIIVAIAEVVLYNSFRRKMDDAKAREQSKTEVKTVLGEPGESSPRLLQQG</sequence>
<evidence type="ECO:0000256" key="5">
    <source>
        <dbReference type="ARBA" id="ARBA00023136"/>
    </source>
</evidence>
<name>A0AAV9UTD9_9PEZI</name>
<keyword evidence="5 7" id="KW-0472">Membrane</keyword>
<dbReference type="EMBL" id="JAVHNQ010000005">
    <property type="protein sequence ID" value="KAK6347010.1"/>
    <property type="molecule type" value="Genomic_DNA"/>
</dbReference>
<organism evidence="8 9">
    <name type="scientific">Orbilia brochopaga</name>
    <dbReference type="NCBI Taxonomy" id="3140254"/>
    <lineage>
        <taxon>Eukaryota</taxon>
        <taxon>Fungi</taxon>
        <taxon>Dikarya</taxon>
        <taxon>Ascomycota</taxon>
        <taxon>Pezizomycotina</taxon>
        <taxon>Orbiliomycetes</taxon>
        <taxon>Orbiliales</taxon>
        <taxon>Orbiliaceae</taxon>
        <taxon>Orbilia</taxon>
    </lineage>
</organism>
<gene>
    <name evidence="8" type="ORF">TWF696_007100</name>
</gene>
<feature type="transmembrane region" description="Helical" evidence="7">
    <location>
        <begin position="147"/>
        <end position="170"/>
    </location>
</feature>